<evidence type="ECO:0000256" key="4">
    <source>
        <dbReference type="ARBA" id="ARBA00023136"/>
    </source>
</evidence>
<keyword evidence="2 6" id="KW-0812">Transmembrane</keyword>
<dbReference type="EMBL" id="CP135076">
    <property type="protein sequence ID" value="WNO52924.1"/>
    <property type="molecule type" value="Genomic_DNA"/>
</dbReference>
<accession>A0ABZ0B6J1</accession>
<proteinExistence type="predicted"/>
<evidence type="ECO:0000259" key="7">
    <source>
        <dbReference type="Pfam" id="PF04357"/>
    </source>
</evidence>
<dbReference type="Pfam" id="PF04357">
    <property type="entry name" value="TamB"/>
    <property type="match status" value="1"/>
</dbReference>
<evidence type="ECO:0000256" key="5">
    <source>
        <dbReference type="SAM" id="MobiDB-lite"/>
    </source>
</evidence>
<evidence type="ECO:0000256" key="2">
    <source>
        <dbReference type="ARBA" id="ARBA00022692"/>
    </source>
</evidence>
<reference evidence="8 9" key="1">
    <citation type="submission" date="2023-09" db="EMBL/GenBank/DDBJ databases">
        <authorList>
            <person name="Rey-Velasco X."/>
        </authorList>
    </citation>
    <scope>NUCLEOTIDE SEQUENCE [LARGE SCALE GENOMIC DNA]</scope>
    <source>
        <strain evidence="8 9">W311</strain>
    </source>
</reference>
<dbReference type="InterPro" id="IPR007452">
    <property type="entry name" value="TamB_C"/>
</dbReference>
<evidence type="ECO:0000256" key="3">
    <source>
        <dbReference type="ARBA" id="ARBA00022989"/>
    </source>
</evidence>
<organism evidence="8 9">
    <name type="scientific">Stakelama saccharophila</name>
    <dbReference type="NCBI Taxonomy" id="3075605"/>
    <lineage>
        <taxon>Bacteria</taxon>
        <taxon>Pseudomonadati</taxon>
        <taxon>Pseudomonadota</taxon>
        <taxon>Alphaproteobacteria</taxon>
        <taxon>Sphingomonadales</taxon>
        <taxon>Sphingomonadaceae</taxon>
        <taxon>Stakelama</taxon>
    </lineage>
</organism>
<protein>
    <submittedName>
        <fullName evidence="8">Translocation/assembly module TamB domain-containing protein</fullName>
    </submittedName>
</protein>
<evidence type="ECO:0000313" key="8">
    <source>
        <dbReference type="EMBL" id="WNO52924.1"/>
    </source>
</evidence>
<keyword evidence="3 6" id="KW-1133">Transmembrane helix</keyword>
<comment type="subcellular location">
    <subcellularLocation>
        <location evidence="1">Membrane</location>
        <topology evidence="1">Single-pass membrane protein</topology>
    </subcellularLocation>
</comment>
<evidence type="ECO:0000256" key="6">
    <source>
        <dbReference type="SAM" id="Phobius"/>
    </source>
</evidence>
<gene>
    <name evidence="8" type="ORF">RPR59_10700</name>
</gene>
<sequence>MAGSRDPDMTAPGTTDENGAEEIGEAQRRPLWVRILKWIGIALLALMVLLAAALLGINTDPGRRFLANQIAGYTTASGLNVRVGRIDGSIYSDMVLRDVRIRDTKGVFASSPRIELDWHPFRFINSHVDVDALTSPLVRFDRTPVLKPTPSAPENQPLLPDIDIDVDKLAVDRIVIGAPVTGQRHIASVAGSVHIADRRAQVRTKLRTLRGKGVAGGDRLQLVLDAAPEANKLDLDLELDAPKDGLVAGLAGLKAPLSVSLDGAGSWQAWNGTLTGTLGGDSLVGLKIAEQDGRFQVRGSARPGLYLQGPVERLTKPRVNVALDAALDEREVDLQLRLRSDAFAVSTRGGIDLGRSRFNSFRIEALLLQPGAIAENLRGRSVRAAVDLDGEFRTPTVNYKLQAAALGFGDTVVERLYAEGLATVDSEHILVPVHARAARVTGLPASANGLLTNLTLNGDIAINGTQILSDNLRVRSDKIDATAVILADTAKGHYTGAFKGRVNDYRVDSIGILNLATDADLYSAPEGGFGIRGRIVARTSRILNDGARNFLGGNAYARVDLDYTPQGVVRFDDLRLNAPAFKITSGEGYYDLDGGLNVSLDAVSQQYGPISARATGTLADPSLLVRAAKPGLGIGLADLEARVRGHAGAYAVTATGDTNYGPFNADMLVDTGDPLTVDVRNARFAGVDLQGRIHRTDAGPFAGRLDFTGSGINGSAELASADGNQQAVIAARANNARIPGTSGITIGRAIIDARATLYPDAPAIAGDVQLANFAMGEFVIDQARAQVDYRGGKGTAKLLAKGSSSVPFQLAANARLSPDSYLVALRGSGNGIDFHTENPARIQVSDGSYTLMPTGIVLDKGRLRVAGTYGTGMTAQMRLDDVDLSLANAFVPGLGIMGMANGSLDFAQPSDGSFPKADARLNIADFRRSSIAAVSVPVNIQFQGKLFPQGGEGRALIKRGTTTVGRMVATLQPLPPGAGAWTTRLMAAPLGGGIRYNGPAAVLFSFAALSDQQLTGPIAVAANFDGRLRAPQLSGIVRSSNLSYVNETYGTRLTNMKVDGRFNNDRFQLNQLSAKAGDGSIAAQGYVGLAADAGFPMDIRATLDDARLARSDSLGATATGELRVRHQPGETATITGELRIPEARYEISRQGAAEVPMLDGVRRKGEQVKSEAESDDASAAPPGLFRLDIRVRADNRLFVSGMGLESEWQADIRVGGTSASPDVRGTMRIVRGTYSFAGKRFEISRGVISFEGGPIGDPQLNIQATTENDGVTFTINITGSAQNPQIEFASNPNLPQDEVLSRLLFGSSVTDLSATEAVQLAAALNSLRGSGGGLNPLGKLRSATGFDRLRILGSDDTTGRGTALAAGKYLTDDVYVEVITDARGFTATQIEISLTKALSLLSQVGTAGGSSGSIRYSKDY</sequence>
<dbReference type="PANTHER" id="PTHR36985:SF1">
    <property type="entry name" value="TRANSLOCATION AND ASSEMBLY MODULE SUBUNIT TAMB"/>
    <property type="match status" value="1"/>
</dbReference>
<evidence type="ECO:0000313" key="9">
    <source>
        <dbReference type="Proteomes" id="UP001302249"/>
    </source>
</evidence>
<dbReference type="PANTHER" id="PTHR36985">
    <property type="entry name" value="TRANSLOCATION AND ASSEMBLY MODULE SUBUNIT TAMB"/>
    <property type="match status" value="1"/>
</dbReference>
<keyword evidence="9" id="KW-1185">Reference proteome</keyword>
<name>A0ABZ0B6J1_9SPHN</name>
<feature type="domain" description="Translocation and assembly module TamB C-terminal" evidence="7">
    <location>
        <begin position="1072"/>
        <end position="1420"/>
    </location>
</feature>
<dbReference type="RefSeq" id="WP_313913862.1">
    <property type="nucleotide sequence ID" value="NZ_CP135076.1"/>
</dbReference>
<feature type="region of interest" description="Disordered" evidence="5">
    <location>
        <begin position="1"/>
        <end position="22"/>
    </location>
</feature>
<feature type="transmembrane region" description="Helical" evidence="6">
    <location>
        <begin position="35"/>
        <end position="57"/>
    </location>
</feature>
<dbReference type="Proteomes" id="UP001302249">
    <property type="component" value="Chromosome"/>
</dbReference>
<evidence type="ECO:0000256" key="1">
    <source>
        <dbReference type="ARBA" id="ARBA00004167"/>
    </source>
</evidence>
<keyword evidence="4 6" id="KW-0472">Membrane</keyword>